<keyword evidence="10" id="KW-1185">Reference proteome</keyword>
<dbReference type="PANTHER" id="PTHR37994:SF1">
    <property type="entry name" value="ER TRANSPORTER 6TM N-TERMINAL DOMAIN-CONTAINING PROTEIN"/>
    <property type="match status" value="1"/>
</dbReference>
<proteinExistence type="predicted"/>
<feature type="region of interest" description="Disordered" evidence="5">
    <location>
        <begin position="1"/>
        <end position="43"/>
    </location>
</feature>
<evidence type="ECO:0000256" key="1">
    <source>
        <dbReference type="ARBA" id="ARBA00004141"/>
    </source>
</evidence>
<dbReference type="Proteomes" id="UP000521872">
    <property type="component" value="Unassembled WGS sequence"/>
</dbReference>
<feature type="transmembrane region" description="Helical" evidence="6">
    <location>
        <begin position="392"/>
        <end position="411"/>
    </location>
</feature>
<evidence type="ECO:0000313" key="9">
    <source>
        <dbReference type="EMBL" id="KAF4612524.1"/>
    </source>
</evidence>
<evidence type="ECO:0008006" key="11">
    <source>
        <dbReference type="Google" id="ProtNLM"/>
    </source>
</evidence>
<accession>A0A8H4VLR9</accession>
<sequence length="682" mass="75055">MSSSAPVLAGLDKDKEKEKEKEKAPGPALRSESEKAPPMDPYLADITAGITEDEEYETRRVHGNYERERREHGGLGAGAGAGAGGGGGTGMPPHRYLFNCYVYQYNLMQIASIVLEMLDEILRLEEERPTCKLWTPVQKVFKWSPWAVSEGVEHLDDDDNPDIIEGLPRERTPAGANAYPHGRFSTSDPDLPSRVTGPAFPSSHLEDDAEDLGIPKRRDPDALPPRNVLEVILNWAYALLLSLGSGNVVFALKAGVLTVALSLPSFLKSSAQFAYENKFLWAIFMGQLTIQRFRGDTFFGVSARIVSTFFGGIVGMVMWYISCGNGRGNAYGLAAVCAVCFPFFFYARLYWPIPPMRNIIFFVTAILVIGYSYQDIHITVPGSPGAGWSVAWRRFVLVTAGVVAAFIASLFPPTTTIRRYQRTLLATTSSEMGTIYCAILSFANTKHEPEVQEIISSLLAIRAKLARSATMNSNVGYEYSLRGRWPADRYKKVADLQVAISYSLSHLMSVIEHLEPAWSRAFLKRTRFMDPGFQGEVLAVVSMISFSLRTGNPLPQITPCPLIDRFMLKYHGLDVIHKDAEEDYGLPRTLSVETLKNEQYLMFCVGISTAFGIISRLDRLMIAVKEIVGEQYHIHGVGTLRNVYGNTQRASGAGVGGGGGGGVPMGSRTNTVHFEPPGHGQV</sequence>
<gene>
    <name evidence="9" type="ORF">D9613_012759</name>
</gene>
<feature type="compositionally biased region" description="Gly residues" evidence="5">
    <location>
        <begin position="654"/>
        <end position="664"/>
    </location>
</feature>
<dbReference type="Pfam" id="PF13515">
    <property type="entry name" value="FUSC_2"/>
    <property type="match status" value="1"/>
</dbReference>
<keyword evidence="2 6" id="KW-0812">Transmembrane</keyword>
<dbReference type="GO" id="GO:0016020">
    <property type="term" value="C:membrane"/>
    <property type="evidence" value="ECO:0007669"/>
    <property type="project" value="UniProtKB-SubCell"/>
</dbReference>
<protein>
    <recommendedName>
        <fullName evidence="11">DUF2421 domain-containing protein</fullName>
    </recommendedName>
</protein>
<evidence type="ECO:0000259" key="7">
    <source>
        <dbReference type="Pfam" id="PF10334"/>
    </source>
</evidence>
<dbReference type="InterPro" id="IPR018820">
    <property type="entry name" value="BRE4-related_DUF2421"/>
</dbReference>
<dbReference type="AlphaFoldDB" id="A0A8H4VLR9"/>
<evidence type="ECO:0000256" key="4">
    <source>
        <dbReference type="ARBA" id="ARBA00023136"/>
    </source>
</evidence>
<dbReference type="EMBL" id="JAACJL010000049">
    <property type="protein sequence ID" value="KAF4612524.1"/>
    <property type="molecule type" value="Genomic_DNA"/>
</dbReference>
<evidence type="ECO:0000256" key="6">
    <source>
        <dbReference type="SAM" id="Phobius"/>
    </source>
</evidence>
<feature type="transmembrane region" description="Helical" evidence="6">
    <location>
        <begin position="328"/>
        <end position="347"/>
    </location>
</feature>
<feature type="transmembrane region" description="Helical" evidence="6">
    <location>
        <begin position="235"/>
        <end position="263"/>
    </location>
</feature>
<dbReference type="PANTHER" id="PTHR37994">
    <property type="entry name" value="ARAE_2_N DOMAIN-CONTAINING PROTEIN-RELATED"/>
    <property type="match status" value="1"/>
</dbReference>
<evidence type="ECO:0000313" key="10">
    <source>
        <dbReference type="Proteomes" id="UP000521872"/>
    </source>
</evidence>
<comment type="subcellular location">
    <subcellularLocation>
        <location evidence="1">Membrane</location>
        <topology evidence="1">Multi-pass membrane protein</topology>
    </subcellularLocation>
</comment>
<name>A0A8H4VLR9_9AGAR</name>
<feature type="domain" description="DUF2421" evidence="7">
    <location>
        <begin position="413"/>
        <end position="632"/>
    </location>
</feature>
<evidence type="ECO:0000256" key="3">
    <source>
        <dbReference type="ARBA" id="ARBA00022989"/>
    </source>
</evidence>
<feature type="transmembrane region" description="Helical" evidence="6">
    <location>
        <begin position="359"/>
        <end position="380"/>
    </location>
</feature>
<feature type="compositionally biased region" description="Basic and acidic residues" evidence="5">
    <location>
        <begin position="11"/>
        <end position="24"/>
    </location>
</feature>
<keyword evidence="4 6" id="KW-0472">Membrane</keyword>
<feature type="transmembrane region" description="Helical" evidence="6">
    <location>
        <begin position="301"/>
        <end position="322"/>
    </location>
</feature>
<feature type="domain" description="Integral membrane bound transporter" evidence="8">
    <location>
        <begin position="278"/>
        <end position="407"/>
    </location>
</feature>
<dbReference type="Pfam" id="PF10334">
    <property type="entry name" value="BRE4"/>
    <property type="match status" value="1"/>
</dbReference>
<reference evidence="9 10" key="1">
    <citation type="submission" date="2019-12" db="EMBL/GenBank/DDBJ databases">
        <authorList>
            <person name="Floudas D."/>
            <person name="Bentzer J."/>
            <person name="Ahren D."/>
            <person name="Johansson T."/>
            <person name="Persson P."/>
            <person name="Tunlid A."/>
        </authorList>
    </citation>
    <scope>NUCLEOTIDE SEQUENCE [LARGE SCALE GENOMIC DNA]</scope>
    <source>
        <strain evidence="9 10">CBS 102.39</strain>
    </source>
</reference>
<evidence type="ECO:0000256" key="2">
    <source>
        <dbReference type="ARBA" id="ARBA00022692"/>
    </source>
</evidence>
<evidence type="ECO:0000259" key="8">
    <source>
        <dbReference type="Pfam" id="PF13515"/>
    </source>
</evidence>
<comment type="caution">
    <text evidence="9">The sequence shown here is derived from an EMBL/GenBank/DDBJ whole genome shotgun (WGS) entry which is preliminary data.</text>
</comment>
<evidence type="ECO:0000256" key="5">
    <source>
        <dbReference type="SAM" id="MobiDB-lite"/>
    </source>
</evidence>
<keyword evidence="3 6" id="KW-1133">Transmembrane helix</keyword>
<feature type="region of interest" description="Disordered" evidence="5">
    <location>
        <begin position="157"/>
        <end position="218"/>
    </location>
</feature>
<organism evidence="9 10">
    <name type="scientific">Agrocybe pediades</name>
    <dbReference type="NCBI Taxonomy" id="84607"/>
    <lineage>
        <taxon>Eukaryota</taxon>
        <taxon>Fungi</taxon>
        <taxon>Dikarya</taxon>
        <taxon>Basidiomycota</taxon>
        <taxon>Agaricomycotina</taxon>
        <taxon>Agaricomycetes</taxon>
        <taxon>Agaricomycetidae</taxon>
        <taxon>Agaricales</taxon>
        <taxon>Agaricineae</taxon>
        <taxon>Strophariaceae</taxon>
        <taxon>Agrocybe</taxon>
    </lineage>
</organism>
<dbReference type="InterPro" id="IPR049453">
    <property type="entry name" value="Memb_transporter_dom"/>
</dbReference>
<feature type="region of interest" description="Disordered" evidence="5">
    <location>
        <begin position="654"/>
        <end position="682"/>
    </location>
</feature>